<evidence type="ECO:0000313" key="2">
    <source>
        <dbReference type="Proteomes" id="UP001164250"/>
    </source>
</evidence>
<dbReference type="EMBL" id="CM047897">
    <property type="protein sequence ID" value="KAJ0112000.1"/>
    <property type="molecule type" value="Genomic_DNA"/>
</dbReference>
<name>A0ACC1C849_9ROSI</name>
<sequence length="289" mass="32370">MMACARKGVLGQYFGLGSETRGTETHIPDPYGIEIGNPAEIPEGYEEGWLLNVHAIDTRGVEDKLGCTECRCDLYNITVDEYGRRLRPDYAGGLLCCYDQTQCRVRHGFEGVRRNLYLRYTVKWVDWDRLSTEHDCRVEYDIEPCSATNLADDECIHTKRISLTMLTGGYVIYGVAHQHSGGVGSALYREDGKAICSSIPAYGDGTEAGNEAAATREHTGVMGLFYILVADRVPEPLPFSYLPVKMYNKMNRTTYVWAAMVLVGLVAAAAVVKYRYRNKGEDEYQPIMI</sequence>
<comment type="caution">
    <text evidence="1">The sequence shown here is derived from an EMBL/GenBank/DDBJ whole genome shotgun (WGS) entry which is preliminary data.</text>
</comment>
<organism evidence="1 2">
    <name type="scientific">Pistacia atlantica</name>
    <dbReference type="NCBI Taxonomy" id="434234"/>
    <lineage>
        <taxon>Eukaryota</taxon>
        <taxon>Viridiplantae</taxon>
        <taxon>Streptophyta</taxon>
        <taxon>Embryophyta</taxon>
        <taxon>Tracheophyta</taxon>
        <taxon>Spermatophyta</taxon>
        <taxon>Magnoliopsida</taxon>
        <taxon>eudicotyledons</taxon>
        <taxon>Gunneridae</taxon>
        <taxon>Pentapetalae</taxon>
        <taxon>rosids</taxon>
        <taxon>malvids</taxon>
        <taxon>Sapindales</taxon>
        <taxon>Anacardiaceae</taxon>
        <taxon>Pistacia</taxon>
    </lineage>
</organism>
<accession>A0ACC1C849</accession>
<proteinExistence type="predicted"/>
<keyword evidence="2" id="KW-1185">Reference proteome</keyword>
<reference evidence="2" key="1">
    <citation type="journal article" date="2023" name="G3 (Bethesda)">
        <title>Genome assembly and association tests identify interacting loci associated with vigor, precocity, and sex in interspecific pistachio rootstocks.</title>
        <authorList>
            <person name="Palmer W."/>
            <person name="Jacygrad E."/>
            <person name="Sagayaradj S."/>
            <person name="Cavanaugh K."/>
            <person name="Han R."/>
            <person name="Bertier L."/>
            <person name="Beede B."/>
            <person name="Kafkas S."/>
            <person name="Golino D."/>
            <person name="Preece J."/>
            <person name="Michelmore R."/>
        </authorList>
    </citation>
    <scope>NUCLEOTIDE SEQUENCE [LARGE SCALE GENOMIC DNA]</scope>
</reference>
<protein>
    <submittedName>
        <fullName evidence="1">Uncharacterized protein</fullName>
    </submittedName>
</protein>
<dbReference type="Proteomes" id="UP001164250">
    <property type="component" value="Chromosome 1"/>
</dbReference>
<evidence type="ECO:0000313" key="1">
    <source>
        <dbReference type="EMBL" id="KAJ0112000.1"/>
    </source>
</evidence>
<gene>
    <name evidence="1" type="ORF">Patl1_01342</name>
</gene>